<dbReference type="EMBL" id="OB792772">
    <property type="protein sequence ID" value="CAD7424269.1"/>
    <property type="molecule type" value="Genomic_DNA"/>
</dbReference>
<protein>
    <submittedName>
        <fullName evidence="2">Uncharacterized protein</fullName>
    </submittedName>
</protein>
<feature type="region of interest" description="Disordered" evidence="1">
    <location>
        <begin position="18"/>
        <end position="56"/>
    </location>
</feature>
<reference evidence="2" key="1">
    <citation type="submission" date="2020-11" db="EMBL/GenBank/DDBJ databases">
        <authorList>
            <person name="Tran Van P."/>
        </authorList>
    </citation>
    <scope>NUCLEOTIDE SEQUENCE</scope>
</reference>
<feature type="compositionally biased region" description="Pro residues" evidence="1">
    <location>
        <begin position="40"/>
        <end position="50"/>
    </location>
</feature>
<accession>A0A7R9E178</accession>
<name>A0A7R9E178_9NEOP</name>
<sequence>MGNCCSSCASFRAVFKPNEGGLPLSPLSPGRGSCKKPECLPKPPSSPPPTTTSAPTITTSTVVGASLKTPCLSAPPSTSQIKTS</sequence>
<proteinExistence type="predicted"/>
<evidence type="ECO:0000313" key="2">
    <source>
        <dbReference type="EMBL" id="CAD7424269.1"/>
    </source>
</evidence>
<gene>
    <name evidence="2" type="ORF">TMSB3V08_LOCUS1226</name>
</gene>
<evidence type="ECO:0000256" key="1">
    <source>
        <dbReference type="SAM" id="MobiDB-lite"/>
    </source>
</evidence>
<dbReference type="AlphaFoldDB" id="A0A7R9E178"/>
<organism evidence="2">
    <name type="scientific">Timema monikensis</name>
    <dbReference type="NCBI Taxonomy" id="170555"/>
    <lineage>
        <taxon>Eukaryota</taxon>
        <taxon>Metazoa</taxon>
        <taxon>Ecdysozoa</taxon>
        <taxon>Arthropoda</taxon>
        <taxon>Hexapoda</taxon>
        <taxon>Insecta</taxon>
        <taxon>Pterygota</taxon>
        <taxon>Neoptera</taxon>
        <taxon>Polyneoptera</taxon>
        <taxon>Phasmatodea</taxon>
        <taxon>Timematodea</taxon>
        <taxon>Timematoidea</taxon>
        <taxon>Timematidae</taxon>
        <taxon>Timema</taxon>
    </lineage>
</organism>